<gene>
    <name evidence="7" type="ORF">OXD698_LOCUS33397</name>
</gene>
<evidence type="ECO:0000256" key="5">
    <source>
        <dbReference type="ARBA" id="ARBA00038039"/>
    </source>
</evidence>
<dbReference type="Pfam" id="PF04193">
    <property type="entry name" value="PQ-loop"/>
    <property type="match status" value="2"/>
</dbReference>
<name>A0A819SPZ7_9BILA</name>
<dbReference type="PANTHER" id="PTHR16201:SF37">
    <property type="entry name" value="PQ-LOOP REPEAT-CONTAINING PROTEIN"/>
    <property type="match status" value="1"/>
</dbReference>
<dbReference type="SMART" id="SM00679">
    <property type="entry name" value="CTNS"/>
    <property type="match status" value="2"/>
</dbReference>
<organism evidence="7 8">
    <name type="scientific">Adineta steineri</name>
    <dbReference type="NCBI Taxonomy" id="433720"/>
    <lineage>
        <taxon>Eukaryota</taxon>
        <taxon>Metazoa</taxon>
        <taxon>Spiralia</taxon>
        <taxon>Gnathifera</taxon>
        <taxon>Rotifera</taxon>
        <taxon>Eurotatoria</taxon>
        <taxon>Bdelloidea</taxon>
        <taxon>Adinetida</taxon>
        <taxon>Adinetidae</taxon>
        <taxon>Adineta</taxon>
    </lineage>
</organism>
<dbReference type="GO" id="GO:0016020">
    <property type="term" value="C:membrane"/>
    <property type="evidence" value="ECO:0007669"/>
    <property type="project" value="UniProtKB-SubCell"/>
</dbReference>
<dbReference type="InterPro" id="IPR051415">
    <property type="entry name" value="LAAT-1"/>
</dbReference>
<accession>A0A819SPZ7</accession>
<protein>
    <submittedName>
        <fullName evidence="7">Uncharacterized protein</fullName>
    </submittedName>
</protein>
<reference evidence="7" key="1">
    <citation type="submission" date="2021-02" db="EMBL/GenBank/DDBJ databases">
        <authorList>
            <person name="Nowell W R."/>
        </authorList>
    </citation>
    <scope>NUCLEOTIDE SEQUENCE</scope>
</reference>
<keyword evidence="2 6" id="KW-0812">Transmembrane</keyword>
<sequence>MVVNGAVENALATVGAVLWCVQILPQIWKSWRAKSTTGLSPWLMFTWMISLWVLGIYNITQKLSIPLHIQPELCACCFLSCAIQVGCVYALRTGIKNGVTWPIKMFGIIATVLLGGALFPQIWEIIKRKEVVGLSIKFIIIDMLGGAFSFAPPPLDAFAASSYLIVVGMELLILLLATILNPIAYYRRRDEKVTEVIEEIETIDKIVSSKDYVANAEANINRPTDLDDAFAEWF</sequence>
<evidence type="ECO:0000256" key="2">
    <source>
        <dbReference type="ARBA" id="ARBA00022692"/>
    </source>
</evidence>
<evidence type="ECO:0000256" key="1">
    <source>
        <dbReference type="ARBA" id="ARBA00004141"/>
    </source>
</evidence>
<feature type="transmembrane region" description="Helical" evidence="6">
    <location>
        <begin position="39"/>
        <end position="60"/>
    </location>
</feature>
<feature type="transmembrane region" description="Helical" evidence="6">
    <location>
        <begin position="72"/>
        <end position="91"/>
    </location>
</feature>
<evidence type="ECO:0000256" key="6">
    <source>
        <dbReference type="SAM" id="Phobius"/>
    </source>
</evidence>
<dbReference type="Gene3D" id="1.20.1280.290">
    <property type="match status" value="2"/>
</dbReference>
<feature type="transmembrane region" description="Helical" evidence="6">
    <location>
        <begin position="103"/>
        <end position="119"/>
    </location>
</feature>
<evidence type="ECO:0000313" key="8">
    <source>
        <dbReference type="Proteomes" id="UP000663844"/>
    </source>
</evidence>
<dbReference type="InterPro" id="IPR006603">
    <property type="entry name" value="PQ-loop_rpt"/>
</dbReference>
<dbReference type="AlphaFoldDB" id="A0A819SPZ7"/>
<comment type="subcellular location">
    <subcellularLocation>
        <location evidence="1">Membrane</location>
        <topology evidence="1">Multi-pass membrane protein</topology>
    </subcellularLocation>
</comment>
<dbReference type="EMBL" id="CAJOAZ010004570">
    <property type="protein sequence ID" value="CAF4065465.1"/>
    <property type="molecule type" value="Genomic_DNA"/>
</dbReference>
<dbReference type="Proteomes" id="UP000663844">
    <property type="component" value="Unassembled WGS sequence"/>
</dbReference>
<keyword evidence="3 6" id="KW-1133">Transmembrane helix</keyword>
<feature type="transmembrane region" description="Helical" evidence="6">
    <location>
        <begin position="131"/>
        <end position="151"/>
    </location>
</feature>
<proteinExistence type="inferred from homology"/>
<evidence type="ECO:0000256" key="3">
    <source>
        <dbReference type="ARBA" id="ARBA00022989"/>
    </source>
</evidence>
<keyword evidence="4 6" id="KW-0472">Membrane</keyword>
<feature type="transmembrane region" description="Helical" evidence="6">
    <location>
        <begin position="157"/>
        <end position="180"/>
    </location>
</feature>
<comment type="caution">
    <text evidence="7">The sequence shown here is derived from an EMBL/GenBank/DDBJ whole genome shotgun (WGS) entry which is preliminary data.</text>
</comment>
<evidence type="ECO:0000313" key="7">
    <source>
        <dbReference type="EMBL" id="CAF4065465.1"/>
    </source>
</evidence>
<dbReference type="PANTHER" id="PTHR16201">
    <property type="entry name" value="SEVEN TRANSMEMBRANE PROTEIN 1-RELATED"/>
    <property type="match status" value="1"/>
</dbReference>
<comment type="similarity">
    <text evidence="5">Belongs to the laat-1 family.</text>
</comment>
<evidence type="ECO:0000256" key="4">
    <source>
        <dbReference type="ARBA" id="ARBA00023136"/>
    </source>
</evidence>